<gene>
    <name evidence="2" type="ORF">SAMN05444142_103176</name>
</gene>
<dbReference type="AlphaFoldDB" id="A0A1H0JPW2"/>
<proteinExistence type="predicted"/>
<keyword evidence="1" id="KW-0472">Membrane</keyword>
<keyword evidence="1" id="KW-0812">Transmembrane</keyword>
<feature type="transmembrane region" description="Helical" evidence="1">
    <location>
        <begin position="136"/>
        <end position="155"/>
    </location>
</feature>
<feature type="transmembrane region" description="Helical" evidence="1">
    <location>
        <begin position="44"/>
        <end position="64"/>
    </location>
</feature>
<protein>
    <submittedName>
        <fullName evidence="2">Uncharacterized membrane protein</fullName>
    </submittedName>
</protein>
<dbReference type="Proteomes" id="UP000324252">
    <property type="component" value="Unassembled WGS sequence"/>
</dbReference>
<name>A0A1H0JPW2_9RHOB</name>
<dbReference type="Pfam" id="PF10067">
    <property type="entry name" value="DUF2306"/>
    <property type="match status" value="1"/>
</dbReference>
<evidence type="ECO:0000313" key="2">
    <source>
        <dbReference type="EMBL" id="SHK07709.1"/>
    </source>
</evidence>
<feature type="transmembrane region" description="Helical" evidence="1">
    <location>
        <begin position="70"/>
        <end position="88"/>
    </location>
</feature>
<keyword evidence="3" id="KW-1185">Reference proteome</keyword>
<dbReference type="EMBL" id="FQZZ01000003">
    <property type="protein sequence ID" value="SHK07709.1"/>
    <property type="molecule type" value="Genomic_DNA"/>
</dbReference>
<dbReference type="OrthoDB" id="9815686at2"/>
<sequence length="167" mass="18535">MTLTPFFEAPPVIQLHIVAALAALTLGPVALLRRSRDRLHRLAGRIWVAAMAVTALSSFFIYTIRVVGPFSPIHVLSVVTLAGLWEGLRHIRAGRMADHRRTMLSLYVFGMGIPGLFTLLPGRIMSAILFPATPWAGFWFVCGALALAGFLWGVWRPDHLRLLLRRA</sequence>
<feature type="transmembrane region" description="Helical" evidence="1">
    <location>
        <begin position="108"/>
        <end position="130"/>
    </location>
</feature>
<dbReference type="RefSeq" id="WP_149788944.1">
    <property type="nucleotide sequence ID" value="NZ_FNIO01000005.1"/>
</dbReference>
<keyword evidence="1" id="KW-1133">Transmembrane helix</keyword>
<organism evidence="2 3">
    <name type="scientific">Lutimaribacter pacificus</name>
    <dbReference type="NCBI Taxonomy" id="391948"/>
    <lineage>
        <taxon>Bacteria</taxon>
        <taxon>Pseudomonadati</taxon>
        <taxon>Pseudomonadota</taxon>
        <taxon>Alphaproteobacteria</taxon>
        <taxon>Rhodobacterales</taxon>
        <taxon>Roseobacteraceae</taxon>
        <taxon>Lutimaribacter</taxon>
    </lineage>
</organism>
<feature type="transmembrane region" description="Helical" evidence="1">
    <location>
        <begin position="12"/>
        <end position="32"/>
    </location>
</feature>
<dbReference type="InterPro" id="IPR018750">
    <property type="entry name" value="DUF2306_membrane"/>
</dbReference>
<reference evidence="2 3" key="1">
    <citation type="submission" date="2016-11" db="EMBL/GenBank/DDBJ databases">
        <authorList>
            <person name="Varghese N."/>
            <person name="Submissions S."/>
        </authorList>
    </citation>
    <scope>NUCLEOTIDE SEQUENCE [LARGE SCALE GENOMIC DNA]</scope>
    <source>
        <strain evidence="2 3">DSM 29620</strain>
    </source>
</reference>
<evidence type="ECO:0000313" key="3">
    <source>
        <dbReference type="Proteomes" id="UP000324252"/>
    </source>
</evidence>
<evidence type="ECO:0000256" key="1">
    <source>
        <dbReference type="SAM" id="Phobius"/>
    </source>
</evidence>
<accession>A0A1H0JPW2</accession>